<evidence type="ECO:0000313" key="3">
    <source>
        <dbReference type="EMBL" id="KAL0072842.1"/>
    </source>
</evidence>
<feature type="transmembrane region" description="Helical" evidence="2">
    <location>
        <begin position="103"/>
        <end position="127"/>
    </location>
</feature>
<accession>A0ABR3AFY5</accession>
<keyword evidence="2" id="KW-0812">Transmembrane</keyword>
<dbReference type="PANTHER" id="PTHR35895">
    <property type="entry name" value="CHROMOSOME 16, WHOLE GENOME SHOTGUN SEQUENCE"/>
    <property type="match status" value="1"/>
</dbReference>
<keyword evidence="2" id="KW-1133">Transmembrane helix</keyword>
<evidence type="ECO:0000256" key="1">
    <source>
        <dbReference type="SAM" id="MobiDB-lite"/>
    </source>
</evidence>
<proteinExistence type="predicted"/>
<dbReference type="Proteomes" id="UP001437256">
    <property type="component" value="Unassembled WGS sequence"/>
</dbReference>
<feature type="region of interest" description="Disordered" evidence="1">
    <location>
        <begin position="1"/>
        <end position="94"/>
    </location>
</feature>
<comment type="caution">
    <text evidence="3">The sequence shown here is derived from an EMBL/GenBank/DDBJ whole genome shotgun (WGS) entry which is preliminary data.</text>
</comment>
<dbReference type="Pfam" id="PF12505">
    <property type="entry name" value="DUF3712"/>
    <property type="match status" value="3"/>
</dbReference>
<reference evidence="3 4" key="1">
    <citation type="submission" date="2024-05" db="EMBL/GenBank/DDBJ databases">
        <title>A draft genome resource for the thread blight pathogen Marasmius tenuissimus strain MS-2.</title>
        <authorList>
            <person name="Yulfo-Soto G.E."/>
            <person name="Baruah I.K."/>
            <person name="Amoako-Attah I."/>
            <person name="Bukari Y."/>
            <person name="Meinhardt L.W."/>
            <person name="Bailey B.A."/>
            <person name="Cohen S.P."/>
        </authorList>
    </citation>
    <scope>NUCLEOTIDE SEQUENCE [LARGE SCALE GENOMIC DNA]</scope>
    <source>
        <strain evidence="3 4">MS-2</strain>
    </source>
</reference>
<protein>
    <submittedName>
        <fullName evidence="3">Uncharacterized protein</fullName>
    </submittedName>
</protein>
<keyword evidence="2" id="KW-0472">Membrane</keyword>
<name>A0ABR3AFY5_9AGAR</name>
<gene>
    <name evidence="3" type="ORF">AAF712_000605</name>
</gene>
<keyword evidence="4" id="KW-1185">Reference proteome</keyword>
<evidence type="ECO:0000313" key="4">
    <source>
        <dbReference type="Proteomes" id="UP001437256"/>
    </source>
</evidence>
<dbReference type="PANTHER" id="PTHR35895:SF1">
    <property type="entry name" value="LIPID-BINDING SERUM GLYCOPROTEIN C-TERMINAL DOMAIN-CONTAINING PROTEIN"/>
    <property type="match status" value="1"/>
</dbReference>
<dbReference type="InterPro" id="IPR022185">
    <property type="entry name" value="DUF3712"/>
</dbReference>
<feature type="compositionally biased region" description="Polar residues" evidence="1">
    <location>
        <begin position="57"/>
        <end position="66"/>
    </location>
</feature>
<feature type="compositionally biased region" description="Low complexity" evidence="1">
    <location>
        <begin position="79"/>
        <end position="93"/>
    </location>
</feature>
<sequence>MEHARRSSGIYDGSFPPHGSSTSLSGLAGNAAAPAGSRFSEAQDDRIARTTAAGVHPQSTPSSSGVDPSHDPFRDPNVPANGQGQPAQAAQQEPRPPIYKRKWFLWCIGISIPLGIALLFIILFPVVKAIVQLVVNKSQLEVDVAQISSPQNNSFTLALKGHVTHTGPIPATIDFKEPIQVAWIQGDGQDRHLGTMTLDRLSAKKGKGADVDQTTTFKIDDQDAFGTFAATMITSEKFRWRLKSNNLRVQAAKFPVSNGIKFNKELELTGFHSFDGNVKLKDLQLPSDSAEGINFRAVTQLSNPSPFSLNLGTVVFALNYDGIRLGTGTGKDVAIAPGSNNVVTLEGVLEKQTGEANLTKIGTLFSKYLNGEESPVTAVGQSTLQNDGTEISWLSQGLKSLSLNVPFKSETPINPIQEIDIGDLALAFTKDTAWSPATSSSSVRAKLALPFGFNLDIGEIMNEFNITKDGAVVAGLKTPLGASQSSITVESSTLTTGAINITIDDSPLNVPDPSHPTFSTFNANLTSSDRADFRLVGNSRAIANLSIGTIELNPIKFDVSSGLNGLNGLKGLTTIKSVDVQGGTQQGITLGIDVDITNPSNLKLTTGDLTLRLFRNGAVLGTALLPNLTLNMGNNSVAASSTFAANDSPEGLQTLNEFVAGKDVQLSIGGYDGSTQVVSLLQAFETLDIDVTLPGLNSTLLQSAALKVLPTTGRQDNISHVTVKLDNPFSAGLKITNIKSDVSAYGIQLGTIDTATDFTSEPKSATTSPELNLNMNFDPVSLFTVTRALAVDAGLDTRQLDGIVELGGYQYLKTTGPPPSQEKRANIYTGFELPPFIHAAFAKLKSDVNLEAGVTIGDYATTLSYTQNGVTTATDESLDLILPILAQPIVQKIVDGSALGIETVLIKDPQQNSFRTQLVGSITGTGPFDATIKFPTGLTVAWQGKPIGSIKMNDVQVAGDVGAELNLESDFTIADIDHITAFTRTLLLEESFEWEISGDNLTVSALGIDVTGVSLSTKKVTLKGFNGLKDGVKVQSFDLPANDPAGGIHLTLEAATTNPSQVGIELSSIGFDTYADNVLIAPVQSTGGVSLAPQSTTVLSLAGRLIPQSSSEGLATVSKVFNNFIHGQDSDLVVHGASAGSSDVTWLNEGIKALQVATLLPNRGPLSIIKDINLNQLTLMFTPDTAYNPATSSDNSDAAFTLPFGFPIDITALEQTIDVSYQGTQFAQLAIPKGPSSTDVENRIIHLTFNNVPFAVSEGGHGTFDSFLAATTLGDRETIGLSGSANADASTAVGVLSLSGISFSVDSTIEGLQGLAARPVTVSNLDVNHGFPDFLLITVDGALYNPR</sequence>
<dbReference type="EMBL" id="JBBXMP010000001">
    <property type="protein sequence ID" value="KAL0072842.1"/>
    <property type="molecule type" value="Genomic_DNA"/>
</dbReference>
<dbReference type="Gene3D" id="2.60.40.1820">
    <property type="match status" value="1"/>
</dbReference>
<evidence type="ECO:0000256" key="2">
    <source>
        <dbReference type="SAM" id="Phobius"/>
    </source>
</evidence>
<dbReference type="InterPro" id="IPR046368">
    <property type="entry name" value="Tag1"/>
</dbReference>
<dbReference type="SUPFAM" id="SSF117070">
    <property type="entry name" value="LEA14-like"/>
    <property type="match status" value="2"/>
</dbReference>
<organism evidence="3 4">
    <name type="scientific">Marasmius tenuissimus</name>
    <dbReference type="NCBI Taxonomy" id="585030"/>
    <lineage>
        <taxon>Eukaryota</taxon>
        <taxon>Fungi</taxon>
        <taxon>Dikarya</taxon>
        <taxon>Basidiomycota</taxon>
        <taxon>Agaricomycotina</taxon>
        <taxon>Agaricomycetes</taxon>
        <taxon>Agaricomycetidae</taxon>
        <taxon>Agaricales</taxon>
        <taxon>Marasmiineae</taxon>
        <taxon>Marasmiaceae</taxon>
        <taxon>Marasmius</taxon>
    </lineage>
</organism>